<dbReference type="InterPro" id="IPR029033">
    <property type="entry name" value="His_PPase_superfam"/>
</dbReference>
<comment type="similarity">
    <text evidence="1">Belongs to the histidine acid phosphatase family.</text>
</comment>
<keyword evidence="3" id="KW-1185">Reference proteome</keyword>
<dbReference type="PANTHER" id="PTHR11567">
    <property type="entry name" value="ACID PHOSPHATASE-RELATED"/>
    <property type="match status" value="1"/>
</dbReference>
<name>A0AAV9W0G0_9PEZI</name>
<evidence type="ECO:0000313" key="3">
    <source>
        <dbReference type="Proteomes" id="UP001370758"/>
    </source>
</evidence>
<proteinExistence type="inferred from homology"/>
<dbReference type="InterPro" id="IPR050645">
    <property type="entry name" value="Histidine_acid_phosphatase"/>
</dbReference>
<comment type="caution">
    <text evidence="2">The sequence shown here is derived from an EMBL/GenBank/DDBJ whole genome shotgun (WGS) entry which is preliminary data.</text>
</comment>
<reference evidence="2 3" key="1">
    <citation type="submission" date="2023-08" db="EMBL/GenBank/DDBJ databases">
        <authorList>
            <person name="Palmer J.M."/>
        </authorList>
    </citation>
    <scope>NUCLEOTIDE SEQUENCE [LARGE SCALE GENOMIC DNA]</scope>
    <source>
        <strain evidence="2 3">TWF481</strain>
    </source>
</reference>
<dbReference type="Proteomes" id="UP001370758">
    <property type="component" value="Unassembled WGS sequence"/>
</dbReference>
<evidence type="ECO:0000313" key="2">
    <source>
        <dbReference type="EMBL" id="KAK6498576.1"/>
    </source>
</evidence>
<dbReference type="Pfam" id="PF00328">
    <property type="entry name" value="His_Phos_2"/>
    <property type="match status" value="1"/>
</dbReference>
<dbReference type="PANTHER" id="PTHR11567:SF195">
    <property type="entry name" value="ACID PHOSPHATASE, PUTATIVE (AFU_ORTHOLOGUE AFUA_3G14570)-RELATED"/>
    <property type="match status" value="1"/>
</dbReference>
<dbReference type="GO" id="GO:0016791">
    <property type="term" value="F:phosphatase activity"/>
    <property type="evidence" value="ECO:0007669"/>
    <property type="project" value="TreeGrafter"/>
</dbReference>
<evidence type="ECO:0000256" key="1">
    <source>
        <dbReference type="ARBA" id="ARBA00005375"/>
    </source>
</evidence>
<protein>
    <submittedName>
        <fullName evidence="2">Uncharacterized protein</fullName>
    </submittedName>
</protein>
<dbReference type="AlphaFoldDB" id="A0AAV9W0G0"/>
<dbReference type="SUPFAM" id="SSF53254">
    <property type="entry name" value="Phosphoglycerate mutase-like"/>
    <property type="match status" value="1"/>
</dbReference>
<dbReference type="InterPro" id="IPR000560">
    <property type="entry name" value="His_Pase_clade-2"/>
</dbReference>
<accession>A0AAV9W0G0</accession>
<dbReference type="EMBL" id="JAVHJL010000008">
    <property type="protein sequence ID" value="KAK6498576.1"/>
    <property type="molecule type" value="Genomic_DNA"/>
</dbReference>
<sequence>MPAASSLPAAGATATLLATVVSLLLAYFFTMGRLSELLLPVTFAFMATKGVEASWVEWHPPAATWINNLTRILHDDGVHGFIFNGSTLPDGADPGRYNWCNMPHVHPETYVVPPTMFELVYVEVIQRHHKRTPYQDNTFPVETYPWDCSDQGLYLYAEPLGTDINSSARVYWKVENSPVNPFIAPGFRGNCQFPQITRGGLDDSWQHGRDLYEVYGAMLKFLPPKYDPTIAYRVTSNQITSQVAGMLIGGMFGLNQTDHIPLSIQPASLDSLQPTYSCPKASRLYQTYGVGSMDPEWRLHLDRTTEFIQALDLISGVQADNDGFHRSFDHYYDNLSSRLCHQKPLPCSVENSSHCVTQHQADAVFRLGQYEYSYLYRDSPRSLEAAVGSFGIWVAELAHNIRSSISSQGGVKYKHNVAHDGSIARLLSILQIGVMVWPGMGSEVVFEIYKHKSKGDFFVRVLWSGKVFESSHPNLGKIDMLELEVFLSYLEGMVGPKAERVSAYCVG</sequence>
<dbReference type="Gene3D" id="3.40.50.1240">
    <property type="entry name" value="Phosphoglycerate mutase-like"/>
    <property type="match status" value="1"/>
</dbReference>
<gene>
    <name evidence="2" type="ORF">TWF481_011161</name>
</gene>
<organism evidence="2 3">
    <name type="scientific">Arthrobotrys musiformis</name>
    <dbReference type="NCBI Taxonomy" id="47236"/>
    <lineage>
        <taxon>Eukaryota</taxon>
        <taxon>Fungi</taxon>
        <taxon>Dikarya</taxon>
        <taxon>Ascomycota</taxon>
        <taxon>Pezizomycotina</taxon>
        <taxon>Orbiliomycetes</taxon>
        <taxon>Orbiliales</taxon>
        <taxon>Orbiliaceae</taxon>
        <taxon>Arthrobotrys</taxon>
    </lineage>
</organism>